<dbReference type="AlphaFoldDB" id="A0A1I3ZB11"/>
<dbReference type="GO" id="GO:0016121">
    <property type="term" value="P:carotene catabolic process"/>
    <property type="evidence" value="ECO:0007669"/>
    <property type="project" value="TreeGrafter"/>
</dbReference>
<keyword evidence="2 5" id="KW-0479">Metal-binding</keyword>
<dbReference type="OrthoDB" id="6636843at2"/>
<protein>
    <recommendedName>
        <fullName evidence="6">Dioxygenase</fullName>
        <ecNumber evidence="6">1.13.11.-</ecNumber>
    </recommendedName>
</protein>
<gene>
    <name evidence="7" type="ORF">SAMN05444581_107186</name>
</gene>
<dbReference type="Pfam" id="PF03055">
    <property type="entry name" value="RPE65"/>
    <property type="match status" value="1"/>
</dbReference>
<name>A0A1I3ZB11_9HYPH</name>
<dbReference type="GO" id="GO:0046872">
    <property type="term" value="F:metal ion binding"/>
    <property type="evidence" value="ECO:0007669"/>
    <property type="project" value="UniProtKB-KW"/>
</dbReference>
<dbReference type="PANTHER" id="PTHR10543">
    <property type="entry name" value="BETA-CAROTENE DIOXYGENASE"/>
    <property type="match status" value="1"/>
</dbReference>
<evidence type="ECO:0000256" key="4">
    <source>
        <dbReference type="ARBA" id="ARBA00023004"/>
    </source>
</evidence>
<feature type="binding site" evidence="5">
    <location>
        <position position="291"/>
    </location>
    <ligand>
        <name>Fe cation</name>
        <dbReference type="ChEBI" id="CHEBI:24875"/>
        <note>catalytic</note>
    </ligand>
</feature>
<feature type="binding site" evidence="5">
    <location>
        <position position="465"/>
    </location>
    <ligand>
        <name>Fe cation</name>
        <dbReference type="ChEBI" id="CHEBI:24875"/>
        <note>catalytic</note>
    </ligand>
</feature>
<feature type="binding site" evidence="5">
    <location>
        <position position="224"/>
    </location>
    <ligand>
        <name>Fe cation</name>
        <dbReference type="ChEBI" id="CHEBI:24875"/>
        <note>catalytic</note>
    </ligand>
</feature>
<evidence type="ECO:0000313" key="8">
    <source>
        <dbReference type="Proteomes" id="UP000198755"/>
    </source>
</evidence>
<comment type="similarity">
    <text evidence="1 6">Belongs to the carotenoid oxygenase family.</text>
</comment>
<dbReference type="RefSeq" id="WP_091681723.1">
    <property type="nucleotide sequence ID" value="NZ_FOSN01000007.1"/>
</dbReference>
<dbReference type="Proteomes" id="UP000198755">
    <property type="component" value="Unassembled WGS sequence"/>
</dbReference>
<sequence length="480" mass="53387">MTSSATRTSFRVGFETLAQERQDVELAWRGRPPPWLNGRLFRTGPARFEVGKDAYRHWFDGLAMLHKFELRDGAVRYSNRFLHSQAFLASVKAGHIARDEFGTACRRTFWSRLSGAASTEMTDNGSVNIISYGPGDLVALTETPHPVRFDPRTLEADGEFKWTDDIGSQLTTAHPLWDAERRLIYNFETAFGRRNLYRFTSVAAGSRTRRLVAEIETDQPVWIHSFGMSARYLILAEFPLVVLPLRLLFSGGAFIDNLRWRPERGVKFTIVDKESGDIVRRAETDPCFGFHLVNAFEEDGDLALDLVAYSDAAIVASLSLDRLRRAGVKAMGRLARFRIPLNPGAVTRTILSEAPLEMPRFDERRAGRAYRFVWGAGQAGEDFMDRVTKCDLQTGEAAHWSEAGAYPGEPVFVAAPDGRGEDDGVVLTVVLDANEGRSFLAVLDAATLQEQARAYAPHIIPFGFHGNFFAGAAEAPSAGF</sequence>
<dbReference type="EC" id="1.13.11.-" evidence="6"/>
<evidence type="ECO:0000256" key="3">
    <source>
        <dbReference type="ARBA" id="ARBA00023002"/>
    </source>
</evidence>
<dbReference type="STRING" id="1612308.SAMN05444581_107186"/>
<keyword evidence="6 7" id="KW-0223">Dioxygenase</keyword>
<accession>A0A1I3ZB11</accession>
<evidence type="ECO:0000256" key="2">
    <source>
        <dbReference type="ARBA" id="ARBA00022723"/>
    </source>
</evidence>
<keyword evidence="3 6" id="KW-0560">Oxidoreductase</keyword>
<evidence type="ECO:0000313" key="7">
    <source>
        <dbReference type="EMBL" id="SFK40891.1"/>
    </source>
</evidence>
<keyword evidence="4 5" id="KW-0408">Iron</keyword>
<keyword evidence="8" id="KW-1185">Reference proteome</keyword>
<dbReference type="EMBL" id="FOSN01000007">
    <property type="protein sequence ID" value="SFK40891.1"/>
    <property type="molecule type" value="Genomic_DNA"/>
</dbReference>
<evidence type="ECO:0000256" key="1">
    <source>
        <dbReference type="ARBA" id="ARBA00006787"/>
    </source>
</evidence>
<comment type="cofactor">
    <cofactor evidence="5 6">
        <name>Fe(2+)</name>
        <dbReference type="ChEBI" id="CHEBI:29033"/>
    </cofactor>
    <text evidence="5 6">Binds 1 Fe(2+) ion per subunit.</text>
</comment>
<feature type="binding site" evidence="5">
    <location>
        <position position="174"/>
    </location>
    <ligand>
        <name>Fe cation</name>
        <dbReference type="ChEBI" id="CHEBI:24875"/>
        <note>catalytic</note>
    </ligand>
</feature>
<dbReference type="GO" id="GO:0010436">
    <property type="term" value="F:carotenoid dioxygenase activity"/>
    <property type="evidence" value="ECO:0007669"/>
    <property type="project" value="TreeGrafter"/>
</dbReference>
<organism evidence="7 8">
    <name type="scientific">Methylocapsa palsarum</name>
    <dbReference type="NCBI Taxonomy" id="1612308"/>
    <lineage>
        <taxon>Bacteria</taxon>
        <taxon>Pseudomonadati</taxon>
        <taxon>Pseudomonadota</taxon>
        <taxon>Alphaproteobacteria</taxon>
        <taxon>Hyphomicrobiales</taxon>
        <taxon>Beijerinckiaceae</taxon>
        <taxon>Methylocapsa</taxon>
    </lineage>
</organism>
<dbReference type="PANTHER" id="PTHR10543:SF24">
    <property type="entry name" value="CAROTENOID ISOMEROOXYGENASE"/>
    <property type="match status" value="1"/>
</dbReference>
<proteinExistence type="inferred from homology"/>
<evidence type="ECO:0000256" key="6">
    <source>
        <dbReference type="RuleBase" id="RU364048"/>
    </source>
</evidence>
<evidence type="ECO:0000256" key="5">
    <source>
        <dbReference type="PIRSR" id="PIRSR604294-1"/>
    </source>
</evidence>
<reference evidence="7 8" key="1">
    <citation type="submission" date="2016-10" db="EMBL/GenBank/DDBJ databases">
        <authorList>
            <person name="de Groot N.N."/>
        </authorList>
    </citation>
    <scope>NUCLEOTIDE SEQUENCE [LARGE SCALE GENOMIC DNA]</scope>
    <source>
        <strain evidence="7 8">NE2</strain>
    </source>
</reference>
<dbReference type="InterPro" id="IPR004294">
    <property type="entry name" value="Carotenoid_Oase"/>
</dbReference>